<gene>
    <name evidence="1" type="ORF">ACFQ07_23240</name>
</gene>
<comment type="caution">
    <text evidence="1">The sequence shown here is derived from an EMBL/GenBank/DDBJ whole genome shotgun (WGS) entry which is preliminary data.</text>
</comment>
<name>A0ABW3CLA0_9ACTN</name>
<reference evidence="2" key="1">
    <citation type="journal article" date="2019" name="Int. J. Syst. Evol. Microbiol.">
        <title>The Global Catalogue of Microorganisms (GCM) 10K type strain sequencing project: providing services to taxonomists for standard genome sequencing and annotation.</title>
        <authorList>
            <consortium name="The Broad Institute Genomics Platform"/>
            <consortium name="The Broad Institute Genome Sequencing Center for Infectious Disease"/>
            <person name="Wu L."/>
            <person name="Ma J."/>
        </authorList>
    </citation>
    <scope>NUCLEOTIDE SEQUENCE [LARGE SCALE GENOMIC DNA]</scope>
    <source>
        <strain evidence="2">JCM 31696</strain>
    </source>
</reference>
<dbReference type="EMBL" id="JBHTIR010003419">
    <property type="protein sequence ID" value="MFD0855173.1"/>
    <property type="molecule type" value="Genomic_DNA"/>
</dbReference>
<sequence length="112" mass="12494">MSALYEGRAVLLDDAGREIEVEARLWVFHEPHYENFGGPFLELLPGTLSWGGLLEAEAPIAGRFVLPFRVRMPDGQERELLTVSGDSATPLRVEVEGKGDAPWDWQADWQAS</sequence>
<keyword evidence="2" id="KW-1185">Reference proteome</keyword>
<evidence type="ECO:0000313" key="1">
    <source>
        <dbReference type="EMBL" id="MFD0855173.1"/>
    </source>
</evidence>
<proteinExistence type="predicted"/>
<evidence type="ECO:0000313" key="2">
    <source>
        <dbReference type="Proteomes" id="UP001597083"/>
    </source>
</evidence>
<dbReference type="Proteomes" id="UP001597083">
    <property type="component" value="Unassembled WGS sequence"/>
</dbReference>
<protein>
    <submittedName>
        <fullName evidence="1">Uncharacterized protein</fullName>
    </submittedName>
</protein>
<accession>A0ABW3CLA0</accession>
<organism evidence="1 2">
    <name type="scientific">Actinomadura adrarensis</name>
    <dbReference type="NCBI Taxonomy" id="1819600"/>
    <lineage>
        <taxon>Bacteria</taxon>
        <taxon>Bacillati</taxon>
        <taxon>Actinomycetota</taxon>
        <taxon>Actinomycetes</taxon>
        <taxon>Streptosporangiales</taxon>
        <taxon>Thermomonosporaceae</taxon>
        <taxon>Actinomadura</taxon>
    </lineage>
</organism>